<organism evidence="1 2">
    <name type="scientific">Caldimonas mangrovi</name>
    <dbReference type="NCBI Taxonomy" id="2944811"/>
    <lineage>
        <taxon>Bacteria</taxon>
        <taxon>Pseudomonadati</taxon>
        <taxon>Pseudomonadota</taxon>
        <taxon>Betaproteobacteria</taxon>
        <taxon>Burkholderiales</taxon>
        <taxon>Sphaerotilaceae</taxon>
        <taxon>Caldimonas</taxon>
    </lineage>
</organism>
<reference evidence="1" key="1">
    <citation type="submission" date="2022-05" db="EMBL/GenBank/DDBJ databases">
        <title>Schlegelella sp. nov., isolated from mangrove soil.</title>
        <authorList>
            <person name="Liu Y."/>
            <person name="Ge X."/>
            <person name="Liu W."/>
        </authorList>
    </citation>
    <scope>NUCLEOTIDE SEQUENCE</scope>
    <source>
        <strain evidence="1">S2-27</strain>
    </source>
</reference>
<dbReference type="EMBL" id="JAMKFE010000014">
    <property type="protein sequence ID" value="MCM5681857.1"/>
    <property type="molecule type" value="Genomic_DNA"/>
</dbReference>
<gene>
    <name evidence="1" type="ORF">M8A51_20205</name>
</gene>
<protein>
    <submittedName>
        <fullName evidence="1">Glycine-rich domain-containing protein-like</fullName>
    </submittedName>
</protein>
<sequence length="153" mass="17569">MELQLQKKSSLSRVFDAIDTLDLDSIKRRLMHEKGDYRWSAERAERAELGYRRYLTLRAKYPGVQMSPTEDVDVFWHAHILDTRKYAEDCQAVFGGFMHHNPTLGDAGYTEEQHDTAEWVMRELYEREFGEPLEAAASGEAGAAPAVKTGYCY</sequence>
<evidence type="ECO:0000313" key="2">
    <source>
        <dbReference type="Proteomes" id="UP001165541"/>
    </source>
</evidence>
<proteinExistence type="predicted"/>
<dbReference type="PANTHER" id="PTHR34365:SF7">
    <property type="entry name" value="GLYCINE-RICH DOMAIN-CONTAINING PROTEIN 1"/>
    <property type="match status" value="1"/>
</dbReference>
<dbReference type="Proteomes" id="UP001165541">
    <property type="component" value="Unassembled WGS sequence"/>
</dbReference>
<evidence type="ECO:0000313" key="1">
    <source>
        <dbReference type="EMBL" id="MCM5681857.1"/>
    </source>
</evidence>
<dbReference type="PANTHER" id="PTHR34365">
    <property type="entry name" value="ENOLASE (DUF1399)"/>
    <property type="match status" value="1"/>
</dbReference>
<dbReference type="Pfam" id="PF07173">
    <property type="entry name" value="GRDP-like"/>
    <property type="match status" value="1"/>
</dbReference>
<accession>A0ABT0YUA7</accession>
<keyword evidence="2" id="KW-1185">Reference proteome</keyword>
<dbReference type="RefSeq" id="WP_251780337.1">
    <property type="nucleotide sequence ID" value="NZ_JAMKFE010000014.1"/>
</dbReference>
<dbReference type="InterPro" id="IPR009836">
    <property type="entry name" value="GRDP-like"/>
</dbReference>
<name>A0ABT0YUA7_9BURK</name>
<comment type="caution">
    <text evidence="1">The sequence shown here is derived from an EMBL/GenBank/DDBJ whole genome shotgun (WGS) entry which is preliminary data.</text>
</comment>